<evidence type="ECO:0000313" key="2">
    <source>
        <dbReference type="Proteomes" id="UP000886523"/>
    </source>
</evidence>
<sequence>MFGYVDGPGHADAAYWVESRIDVPIRGYRLKTLCQGIYAISNVTEVICIQLPSLSRGVPLRMWTLGLGFPVEEIEIDPSNNLLAVLPMRVSYVHMGSLCRLNLSQICRTLRSWLDPSHITLHLRMLSDNTPHPNATNPILFSTLSTFGYRHLGVVRIWNWMTEVGWPFRSYKFLSATSFLVPCGGSLEVYEIPVESPGAPPMHTASFRMSTSETACFVRVGSRFPMTCTIWIKATASRVPPPSSLPLSA</sequence>
<gene>
    <name evidence="1" type="ORF">BS47DRAFT_1348119</name>
</gene>
<protein>
    <recommendedName>
        <fullName evidence="3">F-box domain-containing protein</fullName>
    </recommendedName>
</protein>
<evidence type="ECO:0000313" key="1">
    <source>
        <dbReference type="EMBL" id="KAF9510326.1"/>
    </source>
</evidence>
<dbReference type="OrthoDB" id="2745718at2759"/>
<dbReference type="EMBL" id="MU129018">
    <property type="protein sequence ID" value="KAF9510326.1"/>
    <property type="molecule type" value="Genomic_DNA"/>
</dbReference>
<proteinExistence type="predicted"/>
<dbReference type="AlphaFoldDB" id="A0A9P6AR18"/>
<keyword evidence="2" id="KW-1185">Reference proteome</keyword>
<name>A0A9P6AR18_9AGAM</name>
<evidence type="ECO:0008006" key="3">
    <source>
        <dbReference type="Google" id="ProtNLM"/>
    </source>
</evidence>
<accession>A0A9P6AR18</accession>
<dbReference type="Proteomes" id="UP000886523">
    <property type="component" value="Unassembled WGS sequence"/>
</dbReference>
<reference evidence="1" key="1">
    <citation type="journal article" date="2020" name="Nat. Commun.">
        <title>Large-scale genome sequencing of mycorrhizal fungi provides insights into the early evolution of symbiotic traits.</title>
        <authorList>
            <person name="Miyauchi S."/>
            <person name="Kiss E."/>
            <person name="Kuo A."/>
            <person name="Drula E."/>
            <person name="Kohler A."/>
            <person name="Sanchez-Garcia M."/>
            <person name="Morin E."/>
            <person name="Andreopoulos B."/>
            <person name="Barry K.W."/>
            <person name="Bonito G."/>
            <person name="Buee M."/>
            <person name="Carver A."/>
            <person name="Chen C."/>
            <person name="Cichocki N."/>
            <person name="Clum A."/>
            <person name="Culley D."/>
            <person name="Crous P.W."/>
            <person name="Fauchery L."/>
            <person name="Girlanda M."/>
            <person name="Hayes R.D."/>
            <person name="Keri Z."/>
            <person name="LaButti K."/>
            <person name="Lipzen A."/>
            <person name="Lombard V."/>
            <person name="Magnuson J."/>
            <person name="Maillard F."/>
            <person name="Murat C."/>
            <person name="Nolan M."/>
            <person name="Ohm R.A."/>
            <person name="Pangilinan J."/>
            <person name="Pereira M.F."/>
            <person name="Perotto S."/>
            <person name="Peter M."/>
            <person name="Pfister S."/>
            <person name="Riley R."/>
            <person name="Sitrit Y."/>
            <person name="Stielow J.B."/>
            <person name="Szollosi G."/>
            <person name="Zifcakova L."/>
            <person name="Stursova M."/>
            <person name="Spatafora J.W."/>
            <person name="Tedersoo L."/>
            <person name="Vaario L.M."/>
            <person name="Yamada A."/>
            <person name="Yan M."/>
            <person name="Wang P."/>
            <person name="Xu J."/>
            <person name="Bruns T."/>
            <person name="Baldrian P."/>
            <person name="Vilgalys R."/>
            <person name="Dunand C."/>
            <person name="Henrissat B."/>
            <person name="Grigoriev I.V."/>
            <person name="Hibbett D."/>
            <person name="Nagy L.G."/>
            <person name="Martin F.M."/>
        </authorList>
    </citation>
    <scope>NUCLEOTIDE SEQUENCE</scope>
    <source>
        <strain evidence="1">UP504</strain>
    </source>
</reference>
<organism evidence="1 2">
    <name type="scientific">Hydnum rufescens UP504</name>
    <dbReference type="NCBI Taxonomy" id="1448309"/>
    <lineage>
        <taxon>Eukaryota</taxon>
        <taxon>Fungi</taxon>
        <taxon>Dikarya</taxon>
        <taxon>Basidiomycota</taxon>
        <taxon>Agaricomycotina</taxon>
        <taxon>Agaricomycetes</taxon>
        <taxon>Cantharellales</taxon>
        <taxon>Hydnaceae</taxon>
        <taxon>Hydnum</taxon>
    </lineage>
</organism>
<comment type="caution">
    <text evidence="1">The sequence shown here is derived from an EMBL/GenBank/DDBJ whole genome shotgun (WGS) entry which is preliminary data.</text>
</comment>